<feature type="coiled-coil region" evidence="1">
    <location>
        <begin position="437"/>
        <end position="467"/>
    </location>
</feature>
<keyword evidence="1" id="KW-0175">Coiled coil</keyword>
<sequence length="485" mass="56311">MCENMDDIDLPPNAPILMESTRSIGYTTEAAIADIIDNSVSANAENIKIKSTYFGTYPFISILDDGEGMTGVELNEAMRYGSSNPLSQREENDLGRFGLGLKTASMSQCRCLTVITKKDNIIEARRWDLDYIKKTQKWSLQVLSMSEYEKLPLFNELAAQNSGTLVIWTELDKLMVGLEPSSQERAFSNKLKSVREHIALVFHRYLEGERDIQKIKMELNGNQIEPYDPFFSKKSLVTQDEEKIRIRDTEVHVGSYVLPHPSTLSKDELEMMGGKNGLKKDQGFYVYRNKRLLVWGTWFNMHRKEDLSKLSRIRVDIPNSLDDLWTLDIKKSTAVPPEIVRKHLKRIVNNNSSHSKRTWTYRGKKETTNELNIWAKIIERDEIRYEINKEHPLVKIISKNREKEDQKLLEQLFDQIGIGIPLNSIYDDLSNDKKFLMDDEDNIVRDAKEKIKQIESLTNLTDEEKNELISTLRETYPYVNYNEFF</sequence>
<evidence type="ECO:0000313" key="3">
    <source>
        <dbReference type="Proteomes" id="UP001302978"/>
    </source>
</evidence>
<dbReference type="EMBL" id="CP131059">
    <property type="protein sequence ID" value="WNY22737.1"/>
    <property type="molecule type" value="Genomic_DNA"/>
</dbReference>
<dbReference type="Pfam" id="PF13589">
    <property type="entry name" value="HATPase_c_3"/>
    <property type="match status" value="1"/>
</dbReference>
<dbReference type="AlphaFoldDB" id="A0AA96UY36"/>
<protein>
    <recommendedName>
        <fullName evidence="4">ATP-binding protein</fullName>
    </recommendedName>
</protein>
<evidence type="ECO:0000313" key="2">
    <source>
        <dbReference type="EMBL" id="WNY22737.1"/>
    </source>
</evidence>
<dbReference type="Gene3D" id="3.30.565.10">
    <property type="entry name" value="Histidine kinase-like ATPase, C-terminal domain"/>
    <property type="match status" value="1"/>
</dbReference>
<evidence type="ECO:0008006" key="4">
    <source>
        <dbReference type="Google" id="ProtNLM"/>
    </source>
</evidence>
<evidence type="ECO:0000256" key="1">
    <source>
        <dbReference type="SAM" id="Coils"/>
    </source>
</evidence>
<organism evidence="2 3">
    <name type="scientific">Methanimicrococcus hongohii</name>
    <dbReference type="NCBI Taxonomy" id="3028295"/>
    <lineage>
        <taxon>Archaea</taxon>
        <taxon>Methanobacteriati</taxon>
        <taxon>Methanobacteriota</taxon>
        <taxon>Stenosarchaea group</taxon>
        <taxon>Methanomicrobia</taxon>
        <taxon>Methanosarcinales</taxon>
        <taxon>Methanosarcinaceae</taxon>
        <taxon>Methanimicrococcus</taxon>
    </lineage>
</organism>
<name>A0AA96UY36_9EURY</name>
<accession>A0AA96UY36</accession>
<dbReference type="SUPFAM" id="SSF55874">
    <property type="entry name" value="ATPase domain of HSP90 chaperone/DNA topoisomerase II/histidine kinase"/>
    <property type="match status" value="1"/>
</dbReference>
<keyword evidence="3" id="KW-1185">Reference proteome</keyword>
<proteinExistence type="predicted"/>
<gene>
    <name evidence="2" type="ORF">MmiHf6_00220</name>
</gene>
<dbReference type="InterPro" id="IPR036890">
    <property type="entry name" value="HATPase_C_sf"/>
</dbReference>
<dbReference type="KEGG" id="mehf:MmiHf6_00220"/>
<reference evidence="2 3" key="1">
    <citation type="submission" date="2023-07" db="EMBL/GenBank/DDBJ databases">
        <title>Closed genoem sequence of Methanomicrococcus sp. Hf6.</title>
        <authorList>
            <person name="Poehlein A."/>
            <person name="Protasov E."/>
            <person name="Platt K."/>
            <person name="Reeh H."/>
            <person name="Daniel R."/>
            <person name="Brune A."/>
        </authorList>
    </citation>
    <scope>NUCLEOTIDE SEQUENCE [LARGE SCALE GENOMIC DNA]</scope>
    <source>
        <strain evidence="2 3">Hf6</strain>
    </source>
</reference>
<dbReference type="Proteomes" id="UP001302978">
    <property type="component" value="Chromosome"/>
</dbReference>